<sequence length="521" mass="59530">MPYSEEKVNHVINFIQQLKHTKGKWAGQPFELIPWELDLIKKTFGILREDGTRQYRTVYTEIPKKSGKSEVSAALALYMLLADGEPNAEVYVAACDRQQASIIFNTSVNFVEGNQTLSRVTKTIMSTKRIVYPRTGSFYQVLSSDVKSKSGLNPSCVILDEIWTYPNPDLAKMLTTGSGDAREQPLFIYLTTAGNKLQGYGWEMHCKAKDILAGRRIDPTFLPIIYGLEEDDNWEDEANWYKANPSLGHTIQIERVREHFLQAKQDPAEEALFKQLRLNMWLKQQIKWMPMDIWEKCAHPVDPDMLKGRVCFGGLDLSSSTDITAFVLVFPPVGDYDKYYVLPYFWLPKETLDLRVRRDHVPYDIWQNQGYLLTTEGNVIHYGFIEKFIEELGQDYNIQEIAFDRWGAVQMVQNLEGAGFTVVPFGQGFKDMSPPTKELMKLTLERRIAHGGHPVLAWMMDNIHIRTDPAGNIKPDKAKSTEKIDGAVAMIMALDRCIRNEGVSSEKSVYDERGLLIISTY</sequence>
<dbReference type="Pfam" id="PF03354">
    <property type="entry name" value="TerL_ATPase"/>
    <property type="match status" value="1"/>
</dbReference>
<dbReference type="Gene3D" id="3.30.420.240">
    <property type="match status" value="1"/>
</dbReference>
<dbReference type="PATRIC" id="fig|49338.4.peg.3813"/>
<dbReference type="InterPro" id="IPR027417">
    <property type="entry name" value="P-loop_NTPase"/>
</dbReference>
<evidence type="ECO:0000259" key="1">
    <source>
        <dbReference type="Pfam" id="PF03354"/>
    </source>
</evidence>
<name>A0A098B6D1_DESHA</name>
<dbReference type="InterPro" id="IPR046461">
    <property type="entry name" value="TerL_ATPase"/>
</dbReference>
<dbReference type="InterPro" id="IPR005021">
    <property type="entry name" value="Terminase_largesu-like"/>
</dbReference>
<evidence type="ECO:0000313" key="3">
    <source>
        <dbReference type="EMBL" id="CDX03436.1"/>
    </source>
</evidence>
<organism evidence="3">
    <name type="scientific">Desulfitobacterium hafniense</name>
    <name type="common">Desulfitobacterium frappieri</name>
    <dbReference type="NCBI Taxonomy" id="49338"/>
    <lineage>
        <taxon>Bacteria</taxon>
        <taxon>Bacillati</taxon>
        <taxon>Bacillota</taxon>
        <taxon>Clostridia</taxon>
        <taxon>Eubacteriales</taxon>
        <taxon>Desulfitobacteriaceae</taxon>
        <taxon>Desulfitobacterium</taxon>
    </lineage>
</organism>
<feature type="domain" description="Terminase large subunit-like ATPase" evidence="1">
    <location>
        <begin position="38"/>
        <end position="199"/>
    </location>
</feature>
<reference evidence="3" key="1">
    <citation type="submission" date="2014-07" db="EMBL/GenBank/DDBJ databases">
        <authorList>
            <person name="Hornung V.Bastian."/>
        </authorList>
    </citation>
    <scope>NUCLEOTIDE SEQUENCE</scope>
    <source>
        <strain evidence="3">PCE-S</strain>
    </source>
</reference>
<feature type="domain" description="Terminase large subunit-like endonuclease" evidence="2">
    <location>
        <begin position="221"/>
        <end position="500"/>
    </location>
</feature>
<dbReference type="EMBL" id="LK996017">
    <property type="protein sequence ID" value="CDX03436.1"/>
    <property type="molecule type" value="Genomic_DNA"/>
</dbReference>
<evidence type="ECO:0000259" key="2">
    <source>
        <dbReference type="Pfam" id="PF20441"/>
    </source>
</evidence>
<protein>
    <submittedName>
        <fullName evidence="3">Phage Terminase</fullName>
    </submittedName>
</protein>
<gene>
    <name evidence="3" type="ORF">DPCES_3550</name>
</gene>
<dbReference type="InterPro" id="IPR046462">
    <property type="entry name" value="TerL_nuclease"/>
</dbReference>
<dbReference type="Gene3D" id="3.40.50.300">
    <property type="entry name" value="P-loop containing nucleotide triphosphate hydrolases"/>
    <property type="match status" value="1"/>
</dbReference>
<dbReference type="GO" id="GO:0004519">
    <property type="term" value="F:endonuclease activity"/>
    <property type="evidence" value="ECO:0007669"/>
    <property type="project" value="InterPro"/>
</dbReference>
<dbReference type="Pfam" id="PF20441">
    <property type="entry name" value="TerL_nuclease"/>
    <property type="match status" value="1"/>
</dbReference>
<dbReference type="RefSeq" id="WP_208926022.1">
    <property type="nucleotide sequence ID" value="NZ_LK996017.1"/>
</dbReference>
<accession>A0A098B6D1</accession>
<proteinExistence type="predicted"/>
<dbReference type="PANTHER" id="PTHR41287">
    <property type="match status" value="1"/>
</dbReference>
<dbReference type="AlphaFoldDB" id="A0A098B6D1"/>
<dbReference type="PANTHER" id="PTHR41287:SF1">
    <property type="entry name" value="PROTEIN YMFN"/>
    <property type="match status" value="1"/>
</dbReference>